<dbReference type="InterPro" id="IPR040690">
    <property type="entry name" value="FtsX_ECD"/>
</dbReference>
<keyword evidence="4 10" id="KW-1003">Cell membrane</keyword>
<evidence type="ECO:0000256" key="8">
    <source>
        <dbReference type="ARBA" id="ARBA00023136"/>
    </source>
</evidence>
<feature type="domain" description="ABC3 transporter permease C-terminal" evidence="12">
    <location>
        <begin position="177"/>
        <end position="294"/>
    </location>
</feature>
<name>A0ABT7UBR2_9FIRM</name>
<evidence type="ECO:0000256" key="10">
    <source>
        <dbReference type="PIRNR" id="PIRNR003097"/>
    </source>
</evidence>
<evidence type="ECO:0000313" key="15">
    <source>
        <dbReference type="Proteomes" id="UP001529340"/>
    </source>
</evidence>
<dbReference type="Pfam" id="PF02687">
    <property type="entry name" value="FtsX"/>
    <property type="match status" value="1"/>
</dbReference>
<dbReference type="PANTHER" id="PTHR47755:SF1">
    <property type="entry name" value="CELL DIVISION PROTEIN FTSX"/>
    <property type="match status" value="1"/>
</dbReference>
<comment type="function">
    <text evidence="10">Part of the ABC transporter FtsEX involved in asymmetric cellular division facilitating the initiation of sporulation.</text>
</comment>
<evidence type="ECO:0000256" key="9">
    <source>
        <dbReference type="ARBA" id="ARBA00023306"/>
    </source>
</evidence>
<feature type="domain" description="FtsX extracellular" evidence="13">
    <location>
        <begin position="62"/>
        <end position="151"/>
    </location>
</feature>
<evidence type="ECO:0000256" key="4">
    <source>
        <dbReference type="ARBA" id="ARBA00022475"/>
    </source>
</evidence>
<comment type="caution">
    <text evidence="14">The sequence shown here is derived from an EMBL/GenBank/DDBJ whole genome shotgun (WGS) entry which is preliminary data.</text>
</comment>
<evidence type="ECO:0000259" key="12">
    <source>
        <dbReference type="Pfam" id="PF02687"/>
    </source>
</evidence>
<dbReference type="PIRSF" id="PIRSF003097">
    <property type="entry name" value="FtsX"/>
    <property type="match status" value="1"/>
</dbReference>
<evidence type="ECO:0000256" key="7">
    <source>
        <dbReference type="ARBA" id="ARBA00022989"/>
    </source>
</evidence>
<reference evidence="14" key="1">
    <citation type="submission" date="2023-06" db="EMBL/GenBank/DDBJ databases">
        <title>Identification and characterization of horizontal gene transfer across gut microbiota members of farm animals based on homology search.</title>
        <authorList>
            <person name="Schwarzerova J."/>
            <person name="Nykrynova M."/>
            <person name="Jureckova K."/>
            <person name="Cejkova D."/>
            <person name="Rychlik I."/>
        </authorList>
    </citation>
    <scope>NUCLEOTIDE SEQUENCE</scope>
    <source>
        <strain evidence="14">ET39</strain>
    </source>
</reference>
<dbReference type="EMBL" id="JAUDCG010000017">
    <property type="protein sequence ID" value="MDM8157064.1"/>
    <property type="molecule type" value="Genomic_DNA"/>
</dbReference>
<keyword evidence="6 11" id="KW-0812">Transmembrane</keyword>
<sequence>MNQFFRSLPGHFATAWKSIIRHVSLTFSSATAVTVTLLIVGLLVLIAGNINSFTNNIEQDFQIQATISPGVGEEEQREALRTQIEALDGVKSCTFSSKQAELQQLIEQNGEMFSYYEGEDRNPLYDVFLIELDDPQQIESLCTTLENMDGIVSASYGGDGITVMVDIFEGLRLGGGIFVVFLGLLAVLLIKNTIKITIQTRQEEIAIMRNVGASNWYIRMPFIIEGMYIGILGALVPIVLVCGGYYLVYEALGGIFLSSMFVMVDVWPFAVLVGVLILLIGMAVGMIGSSFAVGKYLRWKR</sequence>
<dbReference type="InterPro" id="IPR003838">
    <property type="entry name" value="ABC3_permease_C"/>
</dbReference>
<dbReference type="InterPro" id="IPR004513">
    <property type="entry name" value="FtsX"/>
</dbReference>
<dbReference type="Gene3D" id="3.30.70.3040">
    <property type="match status" value="1"/>
</dbReference>
<reference evidence="14" key="2">
    <citation type="submission" date="2023-06" db="EMBL/GenBank/DDBJ databases">
        <authorList>
            <person name="Zeman M."/>
            <person name="Kubasova T."/>
            <person name="Jahodarova E."/>
            <person name="Nykrynova M."/>
            <person name="Rychlik I."/>
        </authorList>
    </citation>
    <scope>NUCLEOTIDE SEQUENCE</scope>
    <source>
        <strain evidence="14">ET39</strain>
    </source>
</reference>
<feature type="transmembrane region" description="Helical" evidence="11">
    <location>
        <begin position="269"/>
        <end position="293"/>
    </location>
</feature>
<gene>
    <name evidence="14" type="primary">ftsX</name>
    <name evidence="14" type="ORF">QUV96_05360</name>
</gene>
<comment type="similarity">
    <text evidence="2 10">Belongs to the ABC-4 integral membrane protein family. FtsX subfamily.</text>
</comment>
<feature type="transmembrane region" description="Helical" evidence="11">
    <location>
        <begin position="25"/>
        <end position="47"/>
    </location>
</feature>
<evidence type="ECO:0000259" key="13">
    <source>
        <dbReference type="Pfam" id="PF18075"/>
    </source>
</evidence>
<keyword evidence="15" id="KW-1185">Reference proteome</keyword>
<proteinExistence type="inferred from homology"/>
<evidence type="ECO:0000313" key="14">
    <source>
        <dbReference type="EMBL" id="MDM8157064.1"/>
    </source>
</evidence>
<keyword evidence="5 10" id="KW-0132">Cell division</keyword>
<keyword evidence="7 11" id="KW-1133">Transmembrane helix</keyword>
<dbReference type="PANTHER" id="PTHR47755">
    <property type="entry name" value="CELL DIVISION PROTEIN FTSX"/>
    <property type="match status" value="1"/>
</dbReference>
<accession>A0ABT7UBR2</accession>
<dbReference type="RefSeq" id="WP_289607527.1">
    <property type="nucleotide sequence ID" value="NZ_JAUDCG010000017.1"/>
</dbReference>
<protein>
    <recommendedName>
        <fullName evidence="3 10">Cell division protein FtsX</fullName>
    </recommendedName>
</protein>
<evidence type="ECO:0000256" key="3">
    <source>
        <dbReference type="ARBA" id="ARBA00021907"/>
    </source>
</evidence>
<dbReference type="Pfam" id="PF18075">
    <property type="entry name" value="FtsX_ECD"/>
    <property type="match status" value="1"/>
</dbReference>
<keyword evidence="9 10" id="KW-0131">Cell cycle</keyword>
<comment type="subcellular location">
    <subcellularLocation>
        <location evidence="1">Cell membrane</location>
        <topology evidence="1">Multi-pass membrane protein</topology>
    </subcellularLocation>
</comment>
<evidence type="ECO:0000256" key="6">
    <source>
        <dbReference type="ARBA" id="ARBA00022692"/>
    </source>
</evidence>
<evidence type="ECO:0000256" key="11">
    <source>
        <dbReference type="SAM" id="Phobius"/>
    </source>
</evidence>
<evidence type="ECO:0000256" key="2">
    <source>
        <dbReference type="ARBA" id="ARBA00007379"/>
    </source>
</evidence>
<organism evidence="14 15">
    <name type="scientific">Amedibacillus dolichus</name>
    <dbReference type="NCBI Taxonomy" id="31971"/>
    <lineage>
        <taxon>Bacteria</taxon>
        <taxon>Bacillati</taxon>
        <taxon>Bacillota</taxon>
        <taxon>Erysipelotrichia</taxon>
        <taxon>Erysipelotrichales</taxon>
        <taxon>Erysipelotrichaceae</taxon>
        <taxon>Amedibacillus</taxon>
    </lineage>
</organism>
<dbReference type="InterPro" id="IPR058204">
    <property type="entry name" value="FtsX_firmicutes-type"/>
</dbReference>
<feature type="transmembrane region" description="Helical" evidence="11">
    <location>
        <begin position="227"/>
        <end position="249"/>
    </location>
</feature>
<evidence type="ECO:0000256" key="5">
    <source>
        <dbReference type="ARBA" id="ARBA00022618"/>
    </source>
</evidence>
<dbReference type="Proteomes" id="UP001529340">
    <property type="component" value="Unassembled WGS sequence"/>
</dbReference>
<keyword evidence="8 10" id="KW-0472">Membrane</keyword>
<evidence type="ECO:0000256" key="1">
    <source>
        <dbReference type="ARBA" id="ARBA00004651"/>
    </source>
</evidence>
<dbReference type="NCBIfam" id="NF038347">
    <property type="entry name" value="FtsX_Gpos"/>
    <property type="match status" value="1"/>
</dbReference>
<feature type="transmembrane region" description="Helical" evidence="11">
    <location>
        <begin position="171"/>
        <end position="190"/>
    </location>
</feature>